<organism evidence="3 4">
    <name type="scientific">Rotaria sordida</name>
    <dbReference type="NCBI Taxonomy" id="392033"/>
    <lineage>
        <taxon>Eukaryota</taxon>
        <taxon>Metazoa</taxon>
        <taxon>Spiralia</taxon>
        <taxon>Gnathifera</taxon>
        <taxon>Rotifera</taxon>
        <taxon>Eurotatoria</taxon>
        <taxon>Bdelloidea</taxon>
        <taxon>Philodinida</taxon>
        <taxon>Philodinidae</taxon>
        <taxon>Rotaria</taxon>
    </lineage>
</organism>
<dbReference type="PROSITE" id="PS51468">
    <property type="entry name" value="VIT"/>
    <property type="match status" value="1"/>
</dbReference>
<dbReference type="Proteomes" id="UP000663854">
    <property type="component" value="Unassembled WGS sequence"/>
</dbReference>
<evidence type="ECO:0000313" key="2">
    <source>
        <dbReference type="EMBL" id="CAF1540063.1"/>
    </source>
</evidence>
<dbReference type="EMBL" id="CAJNOL010014768">
    <property type="protein sequence ID" value="CAF1669141.1"/>
    <property type="molecule type" value="Genomic_DNA"/>
</dbReference>
<name>A0A816G1J8_9BILA</name>
<protein>
    <recommendedName>
        <fullName evidence="1">VIT domain-containing protein</fullName>
    </recommendedName>
</protein>
<evidence type="ECO:0000313" key="4">
    <source>
        <dbReference type="Proteomes" id="UP000663870"/>
    </source>
</evidence>
<comment type="caution">
    <text evidence="3">The sequence shown here is derived from an EMBL/GenBank/DDBJ whole genome shotgun (WGS) entry which is preliminary data.</text>
</comment>
<sequence length="704" mass="81745">GLVENVQGNIFRTRVYPIQPGGKRIVRVIYQDLAQIENDYFLFHIPIYFTNILENLDISLICAHTSNHRQPEFLPNIKFNQPFINSNGKYCSELHLVNVEPLQDEQSITYMLRTLVEEEVMYDVEIDPDDHNQAYFALCYMPPFPQYNKIIATNQQTMSICILWDASLSRANIENRNYEINILKNILDIWQSNNINVNITVIIFRNIIEEPNIFQIHDKNYWSKLNQLLTNLSYDGATNLFQLSTISTSIPNITHYFLFSDCLSTISNDDPTLLNQLTTKPIWIFNANSAHEPTNFSLINYLTNTSGGNYISRDKIIAQNSAKIIIELIDKPQSRYINTDIINDTNIHDIYPSHSIILTSNSERFILVGKMSSAISAKISINFSNSNQIHRKELIIDKTNLTFENYGLLRRLYAKQMLSELIAFPEKNKQHILEIGMKYSIVNDFTSILVLETLQQHIQYNICPHPSRKTLYNDYIKYQQNKTQQESIRSQTKLTAILNLWQARCTWYDKKITDEDRTNAFKRKTSNPHDVDVHLMSRSQNRLNFRMSSRSFRTVDESATISLRSEPGILLRLESQYSALSNNVELTFNDKEHGECLDDDRSTIVHHRNTAAYGHSITLQNWDPQTPYIDKIKSTTNLQKAYQIYLDERQSYLKSPSFYFDIASYFFSKARSSISKSSSSSIDIFNKHHSISIFGIKIFSHDTH</sequence>
<evidence type="ECO:0000259" key="1">
    <source>
        <dbReference type="PROSITE" id="PS51468"/>
    </source>
</evidence>
<feature type="non-terminal residue" evidence="3">
    <location>
        <position position="704"/>
    </location>
</feature>
<evidence type="ECO:0000313" key="3">
    <source>
        <dbReference type="EMBL" id="CAF1669141.1"/>
    </source>
</evidence>
<dbReference type="Proteomes" id="UP000663870">
    <property type="component" value="Unassembled WGS sequence"/>
</dbReference>
<feature type="domain" description="VIT" evidence="1">
    <location>
        <begin position="1"/>
        <end position="32"/>
    </location>
</feature>
<proteinExistence type="predicted"/>
<accession>A0A816G1J8</accession>
<gene>
    <name evidence="3" type="ORF">JXQ802_LOCUS57292</name>
    <name evidence="2" type="ORF">PYM288_LOCUS40701</name>
</gene>
<keyword evidence="4" id="KW-1185">Reference proteome</keyword>
<dbReference type="AlphaFoldDB" id="A0A816G1J8"/>
<feature type="non-terminal residue" evidence="3">
    <location>
        <position position="1"/>
    </location>
</feature>
<dbReference type="EMBL" id="CAJNOH010012888">
    <property type="protein sequence ID" value="CAF1540063.1"/>
    <property type="molecule type" value="Genomic_DNA"/>
</dbReference>
<dbReference type="InterPro" id="IPR013694">
    <property type="entry name" value="VIT"/>
</dbReference>
<reference evidence="3" key="1">
    <citation type="submission" date="2021-02" db="EMBL/GenBank/DDBJ databases">
        <authorList>
            <person name="Nowell W R."/>
        </authorList>
    </citation>
    <scope>NUCLEOTIDE SEQUENCE</scope>
</reference>